<name>A0A5A5TZA3_LEUCI</name>
<evidence type="ECO:0000313" key="3">
    <source>
        <dbReference type="Proteomes" id="UP000323274"/>
    </source>
</evidence>
<comment type="caution">
    <text evidence="2">The sequence shown here is derived from an EMBL/GenBank/DDBJ whole genome shotgun (WGS) entry which is preliminary data.</text>
</comment>
<gene>
    <name evidence="2" type="ORF">LCIT_03680</name>
</gene>
<dbReference type="Proteomes" id="UP000323274">
    <property type="component" value="Unassembled WGS sequence"/>
</dbReference>
<feature type="region of interest" description="Disordered" evidence="1">
    <location>
        <begin position="81"/>
        <end position="101"/>
    </location>
</feature>
<protein>
    <recommendedName>
        <fullName evidence="4">Bacteriophage Gp15 protein</fullName>
    </recommendedName>
</protein>
<sequence>MFSFTKRPEQTFKLGNCEYKINLAFNVVIEAFGILESEDLSNEDKVSKIFDLFIIDKFETDSVAIKGDIVSSVFQYINDGPYGKNDEEDSTSSESDSTFPTSDYDYEQDAGAIYASFLNFYNIDLNKEIDVMHWDSFKALFDNLGSDTPIQKIRQYRSDDLTSYKDDAERAQFISNMQYYYRLDKQKESDGFAANASSIFDMMFEDGK</sequence>
<dbReference type="InterPro" id="IPR009660">
    <property type="entry name" value="Phage_A500_Gp15"/>
</dbReference>
<feature type="compositionally biased region" description="Low complexity" evidence="1">
    <location>
        <begin position="92"/>
        <end position="101"/>
    </location>
</feature>
<dbReference type="RefSeq" id="WP_149333745.1">
    <property type="nucleotide sequence ID" value="NZ_BJJW01000002.1"/>
</dbReference>
<evidence type="ECO:0000313" key="2">
    <source>
        <dbReference type="EMBL" id="GDZ83126.1"/>
    </source>
</evidence>
<evidence type="ECO:0008006" key="4">
    <source>
        <dbReference type="Google" id="ProtNLM"/>
    </source>
</evidence>
<dbReference type="Pfam" id="PF06854">
    <property type="entry name" value="Phage_Gp15"/>
    <property type="match status" value="1"/>
</dbReference>
<accession>A0A5A5TZA3</accession>
<dbReference type="EMBL" id="BJJW01000002">
    <property type="protein sequence ID" value="GDZ83126.1"/>
    <property type="molecule type" value="Genomic_DNA"/>
</dbReference>
<evidence type="ECO:0000256" key="1">
    <source>
        <dbReference type="SAM" id="MobiDB-lite"/>
    </source>
</evidence>
<organism evidence="2 3">
    <name type="scientific">Leuconostoc citreum</name>
    <dbReference type="NCBI Taxonomy" id="33964"/>
    <lineage>
        <taxon>Bacteria</taxon>
        <taxon>Bacillati</taxon>
        <taxon>Bacillota</taxon>
        <taxon>Bacilli</taxon>
        <taxon>Lactobacillales</taxon>
        <taxon>Lactobacillaceae</taxon>
        <taxon>Leuconostoc</taxon>
    </lineage>
</organism>
<proteinExistence type="predicted"/>
<reference evidence="2 3" key="1">
    <citation type="submission" date="2019-04" db="EMBL/GenBank/DDBJ databases">
        <title>A pseudo-fructophilic Leuconostoc citreum strain F192-5 isolated from peel of satsuma mandarin: the first report for isolation and characterization of strain-dependent fructophilic-like characteristics.</title>
        <authorList>
            <person name="Maeno S."/>
            <person name="Tanizawa Y."/>
            <person name="Kajikawa A."/>
            <person name="Kanesaki Y."/>
            <person name="Kubota E."/>
            <person name="Arita M."/>
            <person name="Leon D."/>
            <person name="Endo A."/>
        </authorList>
    </citation>
    <scope>NUCLEOTIDE SEQUENCE [LARGE SCALE GENOMIC DNA]</scope>
    <source>
        <strain evidence="2 3">F192-5</strain>
    </source>
</reference>
<dbReference type="AlphaFoldDB" id="A0A5A5TZA3"/>